<dbReference type="PROSITE" id="PS00636">
    <property type="entry name" value="DNAJ_1"/>
    <property type="match status" value="1"/>
</dbReference>
<dbReference type="SMART" id="SM00271">
    <property type="entry name" value="DnaJ"/>
    <property type="match status" value="1"/>
</dbReference>
<organism evidence="2 3">
    <name type="scientific">Nakaseomyces bracarensis</name>
    <dbReference type="NCBI Taxonomy" id="273131"/>
    <lineage>
        <taxon>Eukaryota</taxon>
        <taxon>Fungi</taxon>
        <taxon>Dikarya</taxon>
        <taxon>Ascomycota</taxon>
        <taxon>Saccharomycotina</taxon>
        <taxon>Saccharomycetes</taxon>
        <taxon>Saccharomycetales</taxon>
        <taxon>Saccharomycetaceae</taxon>
        <taxon>Nakaseomyces</taxon>
    </lineage>
</organism>
<name>A0ABR4NRV0_9SACH</name>
<feature type="domain" description="J" evidence="1">
    <location>
        <begin position="21"/>
        <end position="85"/>
    </location>
</feature>
<accession>A0ABR4NRV0</accession>
<evidence type="ECO:0000313" key="2">
    <source>
        <dbReference type="EMBL" id="KAL3231061.1"/>
    </source>
</evidence>
<comment type="caution">
    <text evidence="2">The sequence shown here is derived from an EMBL/GenBank/DDBJ whole genome shotgun (WGS) entry which is preliminary data.</text>
</comment>
<gene>
    <name evidence="2" type="ORF">RNJ44_00700</name>
</gene>
<dbReference type="PROSITE" id="PS50076">
    <property type="entry name" value="DNAJ_2"/>
    <property type="match status" value="1"/>
</dbReference>
<dbReference type="Pfam" id="PF00226">
    <property type="entry name" value="DnaJ"/>
    <property type="match status" value="1"/>
</dbReference>
<dbReference type="InterPro" id="IPR018253">
    <property type="entry name" value="DnaJ_domain_CS"/>
</dbReference>
<proteinExistence type="predicted"/>
<dbReference type="PANTHER" id="PTHR43908">
    <property type="entry name" value="AT29763P-RELATED"/>
    <property type="match status" value="1"/>
</dbReference>
<keyword evidence="3" id="KW-1185">Reference proteome</keyword>
<dbReference type="InterPro" id="IPR051100">
    <property type="entry name" value="DnaJ_subfamily_B/C"/>
</dbReference>
<dbReference type="PRINTS" id="PR00625">
    <property type="entry name" value="JDOMAIN"/>
</dbReference>
<dbReference type="EMBL" id="JBEVYD010000008">
    <property type="protein sequence ID" value="KAL3231061.1"/>
    <property type="molecule type" value="Genomic_DNA"/>
</dbReference>
<dbReference type="InterPro" id="IPR001623">
    <property type="entry name" value="DnaJ_domain"/>
</dbReference>
<evidence type="ECO:0000259" key="1">
    <source>
        <dbReference type="PROSITE" id="PS50076"/>
    </source>
</evidence>
<protein>
    <submittedName>
        <fullName evidence="2">Protein HLJ1</fullName>
    </submittedName>
</protein>
<dbReference type="InterPro" id="IPR036869">
    <property type="entry name" value="J_dom_sf"/>
</dbReference>
<dbReference type="PANTHER" id="PTHR43908:SF3">
    <property type="entry name" value="AT29763P-RELATED"/>
    <property type="match status" value="1"/>
</dbReference>
<reference evidence="2 3" key="1">
    <citation type="submission" date="2024-05" db="EMBL/GenBank/DDBJ databases">
        <title>Long read based assembly of the Candida bracarensis genome reveals expanded adhesin content.</title>
        <authorList>
            <person name="Marcet-Houben M."/>
            <person name="Ksiezopolska E."/>
            <person name="Gabaldon T."/>
        </authorList>
    </citation>
    <scope>NUCLEOTIDE SEQUENCE [LARGE SCALE GENOMIC DNA]</scope>
    <source>
        <strain evidence="2 3">CBM6</strain>
    </source>
</reference>
<dbReference type="Proteomes" id="UP001623330">
    <property type="component" value="Unassembled WGS sequence"/>
</dbReference>
<evidence type="ECO:0000313" key="3">
    <source>
        <dbReference type="Proteomes" id="UP001623330"/>
    </source>
</evidence>
<dbReference type="SUPFAM" id="SSF46565">
    <property type="entry name" value="Chaperone J-domain"/>
    <property type="match status" value="1"/>
</dbReference>
<sequence>MSYTAEQEKVVLEVLEHDKHAFYEILRIEKGSSEVEIKKAYRKLAIKLHPDKNPYPRAHEAFKLINRAFEVLGDPQKRNVYDQIGRDPDDRAAAAAAGPGGMGSGMGMGRGQGFDEFNPFQQFFQQQQQGAFQQEDIFDFLFSGGSPFGSPFGGSPFGPQASFSFGGPGGFRVYTNQNGFRRRGGFRDPMAAAQEARRRRAANHRGRTENEMAQTEFRDMIRILAPFLLLLLLPMLERMIFG</sequence>
<dbReference type="CDD" id="cd06257">
    <property type="entry name" value="DnaJ"/>
    <property type="match status" value="1"/>
</dbReference>
<dbReference type="Gene3D" id="1.10.287.110">
    <property type="entry name" value="DnaJ domain"/>
    <property type="match status" value="1"/>
</dbReference>